<dbReference type="SUPFAM" id="SSF53474">
    <property type="entry name" value="alpha/beta-Hydrolases"/>
    <property type="match status" value="1"/>
</dbReference>
<dbReference type="GO" id="GO:0009694">
    <property type="term" value="P:jasmonic acid metabolic process"/>
    <property type="evidence" value="ECO:0007669"/>
    <property type="project" value="TreeGrafter"/>
</dbReference>
<dbReference type="GO" id="GO:0080031">
    <property type="term" value="F:methyl salicylate esterase activity"/>
    <property type="evidence" value="ECO:0007669"/>
    <property type="project" value="TreeGrafter"/>
</dbReference>
<dbReference type="InterPro" id="IPR045889">
    <property type="entry name" value="MES/HNL"/>
</dbReference>
<reference evidence="2 3" key="1">
    <citation type="submission" date="2016-10" db="EMBL/GenBank/DDBJ databases">
        <authorList>
            <person name="de Groot N.N."/>
        </authorList>
    </citation>
    <scope>NUCLEOTIDE SEQUENCE [LARGE SCALE GENOMIC DNA]</scope>
    <source>
        <strain evidence="2 3">DSM 44149</strain>
    </source>
</reference>
<dbReference type="Gene3D" id="3.40.50.1820">
    <property type="entry name" value="alpha/beta hydrolase"/>
    <property type="match status" value="1"/>
</dbReference>
<gene>
    <name evidence="2" type="ORF">SAMN04489726_7442</name>
</gene>
<dbReference type="PANTHER" id="PTHR10992">
    <property type="entry name" value="METHYLESTERASE FAMILY MEMBER"/>
    <property type="match status" value="1"/>
</dbReference>
<protein>
    <submittedName>
        <fullName evidence="2">Pimeloyl-ACP methyl ester carboxylesterase</fullName>
    </submittedName>
</protein>
<dbReference type="InterPro" id="IPR000073">
    <property type="entry name" value="AB_hydrolase_1"/>
</dbReference>
<organism evidence="2 3">
    <name type="scientific">Allokutzneria albata</name>
    <name type="common">Kibdelosporangium albatum</name>
    <dbReference type="NCBI Taxonomy" id="211114"/>
    <lineage>
        <taxon>Bacteria</taxon>
        <taxon>Bacillati</taxon>
        <taxon>Actinomycetota</taxon>
        <taxon>Actinomycetes</taxon>
        <taxon>Pseudonocardiales</taxon>
        <taxon>Pseudonocardiaceae</taxon>
        <taxon>Allokutzneria</taxon>
    </lineage>
</organism>
<proteinExistence type="predicted"/>
<dbReference type="PANTHER" id="PTHR10992:SF872">
    <property type="entry name" value="METHYLESTERASE 11, CHLOROPLASTIC-RELATED"/>
    <property type="match status" value="1"/>
</dbReference>
<dbReference type="AlphaFoldDB" id="A0A1H0CV97"/>
<dbReference type="GO" id="GO:0080032">
    <property type="term" value="F:methyl jasmonate esterase activity"/>
    <property type="evidence" value="ECO:0007669"/>
    <property type="project" value="TreeGrafter"/>
</dbReference>
<accession>A0A1H0CV97</accession>
<dbReference type="GO" id="GO:0080030">
    <property type="term" value="F:methyl indole-3-acetate esterase activity"/>
    <property type="evidence" value="ECO:0007669"/>
    <property type="project" value="TreeGrafter"/>
</dbReference>
<name>A0A1H0CV97_ALLAB</name>
<dbReference type="eggNOG" id="COG0596">
    <property type="taxonomic scope" value="Bacteria"/>
</dbReference>
<evidence type="ECO:0000259" key="1">
    <source>
        <dbReference type="Pfam" id="PF12697"/>
    </source>
</evidence>
<dbReference type="RefSeq" id="WP_030428602.1">
    <property type="nucleotide sequence ID" value="NZ_JOEF01000004.1"/>
</dbReference>
<dbReference type="STRING" id="211114.SAMN04489726_7442"/>
<evidence type="ECO:0000313" key="2">
    <source>
        <dbReference type="EMBL" id="SDN61794.1"/>
    </source>
</evidence>
<dbReference type="Proteomes" id="UP000183376">
    <property type="component" value="Chromosome I"/>
</dbReference>
<dbReference type="InterPro" id="IPR029058">
    <property type="entry name" value="AB_hydrolase_fold"/>
</dbReference>
<evidence type="ECO:0000313" key="3">
    <source>
        <dbReference type="Proteomes" id="UP000183376"/>
    </source>
</evidence>
<sequence length="226" mass="24761">MHTYVLVNAHWHGAWCWDRVAAALRHAGHTVHTPDRATVEEIRDLVVAQPEPVILVGHSSSGMQISAVAELAPQHVRTLVYVAAFLLPNGVLPPDVMRDDTESVLRDHLVLANGELTVAEPEKVLFEDCPPAIASWASAQLVPEPAIPLGGPEVLLTDQNFGRVPRVYVECLNDRALGITTQRRMHTALPCAQVHTLPSGHSPFLSMPDRLAACLLDVERSIRRTD</sequence>
<feature type="domain" description="AB hydrolase-1" evidence="1">
    <location>
        <begin position="5"/>
        <end position="213"/>
    </location>
</feature>
<dbReference type="Pfam" id="PF12697">
    <property type="entry name" value="Abhydrolase_6"/>
    <property type="match status" value="1"/>
</dbReference>
<keyword evidence="3" id="KW-1185">Reference proteome</keyword>
<dbReference type="OrthoDB" id="9773549at2"/>
<dbReference type="GO" id="GO:0009696">
    <property type="term" value="P:salicylic acid metabolic process"/>
    <property type="evidence" value="ECO:0007669"/>
    <property type="project" value="TreeGrafter"/>
</dbReference>
<dbReference type="EMBL" id="LT629701">
    <property type="protein sequence ID" value="SDN61794.1"/>
    <property type="molecule type" value="Genomic_DNA"/>
</dbReference>